<gene>
    <name evidence="1" type="ORF">XELAEV_18006969mg</name>
</gene>
<accession>A0A974E0P0</accession>
<sequence length="78" mass="8587">SKLSSGLASSSRGRRGISWEEEAALSSQTTAAPYMALVAELGCSIRRQGRYRLRRNLAATRHYCWANRSGTIKTSVIL</sequence>
<protein>
    <submittedName>
        <fullName evidence="1">Uncharacterized protein</fullName>
    </submittedName>
</protein>
<evidence type="ECO:0000313" key="1">
    <source>
        <dbReference type="EMBL" id="OCU01183.1"/>
    </source>
</evidence>
<name>A0A974E0P0_XENLA</name>
<dbReference type="Proteomes" id="UP000694892">
    <property type="component" value="Chromosome 1L"/>
</dbReference>
<organism evidence="1 2">
    <name type="scientific">Xenopus laevis</name>
    <name type="common">African clawed frog</name>
    <dbReference type="NCBI Taxonomy" id="8355"/>
    <lineage>
        <taxon>Eukaryota</taxon>
        <taxon>Metazoa</taxon>
        <taxon>Chordata</taxon>
        <taxon>Craniata</taxon>
        <taxon>Vertebrata</taxon>
        <taxon>Euteleostomi</taxon>
        <taxon>Amphibia</taxon>
        <taxon>Batrachia</taxon>
        <taxon>Anura</taxon>
        <taxon>Pipoidea</taxon>
        <taxon>Pipidae</taxon>
        <taxon>Xenopodinae</taxon>
        <taxon>Xenopus</taxon>
        <taxon>Xenopus</taxon>
    </lineage>
</organism>
<reference evidence="2" key="1">
    <citation type="journal article" date="2016" name="Nature">
        <title>Genome evolution in the allotetraploid frog Xenopus laevis.</title>
        <authorList>
            <person name="Session A.M."/>
            <person name="Uno Y."/>
            <person name="Kwon T."/>
            <person name="Chapman J.A."/>
            <person name="Toyoda A."/>
            <person name="Takahashi S."/>
            <person name="Fukui A."/>
            <person name="Hikosaka A."/>
            <person name="Suzuki A."/>
            <person name="Kondo M."/>
            <person name="van Heeringen S.J."/>
            <person name="Quigley I."/>
            <person name="Heinz S."/>
            <person name="Ogino H."/>
            <person name="Ochi H."/>
            <person name="Hellsten U."/>
            <person name="Lyons J.B."/>
            <person name="Simakov O."/>
            <person name="Putnam N."/>
            <person name="Stites J."/>
            <person name="Kuroki Y."/>
            <person name="Tanaka T."/>
            <person name="Michiue T."/>
            <person name="Watanabe M."/>
            <person name="Bogdanovic O."/>
            <person name="Lister R."/>
            <person name="Georgiou G."/>
            <person name="Paranjpe S.S."/>
            <person name="van Kruijsbergen I."/>
            <person name="Shu S."/>
            <person name="Carlson J."/>
            <person name="Kinoshita T."/>
            <person name="Ohta Y."/>
            <person name="Mawaribuchi S."/>
            <person name="Jenkins J."/>
            <person name="Grimwood J."/>
            <person name="Schmutz J."/>
            <person name="Mitros T."/>
            <person name="Mozaffari S.V."/>
            <person name="Suzuki Y."/>
            <person name="Haramoto Y."/>
            <person name="Yamamoto T.S."/>
            <person name="Takagi C."/>
            <person name="Heald R."/>
            <person name="Miller K."/>
            <person name="Haudenschild C."/>
            <person name="Kitzman J."/>
            <person name="Nakayama T."/>
            <person name="Izutsu Y."/>
            <person name="Robert J."/>
            <person name="Fortriede J."/>
            <person name="Burns K."/>
            <person name="Lotay V."/>
            <person name="Karimi K."/>
            <person name="Yasuoka Y."/>
            <person name="Dichmann D.S."/>
            <person name="Flajnik M.F."/>
            <person name="Houston D.W."/>
            <person name="Shendure J."/>
            <person name="DuPasquier L."/>
            <person name="Vize P.D."/>
            <person name="Zorn A.M."/>
            <person name="Ito M."/>
            <person name="Marcotte E.M."/>
            <person name="Wallingford J.B."/>
            <person name="Ito Y."/>
            <person name="Asashima M."/>
            <person name="Ueno N."/>
            <person name="Matsuda Y."/>
            <person name="Veenstra G.J."/>
            <person name="Fujiyama A."/>
            <person name="Harland R.M."/>
            <person name="Taira M."/>
            <person name="Rokhsar D.S."/>
        </authorList>
    </citation>
    <scope>NUCLEOTIDE SEQUENCE [LARGE SCALE GENOMIC DNA]</scope>
    <source>
        <strain evidence="2">J</strain>
    </source>
</reference>
<dbReference type="AlphaFoldDB" id="A0A974E0P0"/>
<proteinExistence type="predicted"/>
<evidence type="ECO:0000313" key="2">
    <source>
        <dbReference type="Proteomes" id="UP000694892"/>
    </source>
</evidence>
<feature type="non-terminal residue" evidence="1">
    <location>
        <position position="1"/>
    </location>
</feature>
<dbReference type="EMBL" id="CM004466">
    <property type="protein sequence ID" value="OCU01183.1"/>
    <property type="molecule type" value="Genomic_DNA"/>
</dbReference>